<dbReference type="Proteomes" id="UP000676506">
    <property type="component" value="Chromosome 2"/>
</dbReference>
<organism evidence="2 3">
    <name type="scientific">Chloracidobacterium validum</name>
    <dbReference type="NCBI Taxonomy" id="2821543"/>
    <lineage>
        <taxon>Bacteria</taxon>
        <taxon>Pseudomonadati</taxon>
        <taxon>Acidobacteriota</taxon>
        <taxon>Terriglobia</taxon>
        <taxon>Terriglobales</taxon>
        <taxon>Acidobacteriaceae</taxon>
        <taxon>Chloracidobacterium</taxon>
    </lineage>
</organism>
<sequence>MSGQIGGIPGGAQTTGVPTQPTGAQPGAGGGKSFESVMQQTAGQPTDVFQQGSGTSGLTLEQLRADLMHRLANPSLSDFGLQVDSARLRISALRDGVHGLSPEQRPPDLMARFSQVEHQWEKIEAMLNSDRELSQGELLGLQARMYQLTQNIEILSKVVDQVTGGIKTILQTNV</sequence>
<evidence type="ECO:0000313" key="3">
    <source>
        <dbReference type="Proteomes" id="UP000676506"/>
    </source>
</evidence>
<keyword evidence="3" id="KW-1185">Reference proteome</keyword>
<protein>
    <submittedName>
        <fullName evidence="2">Uncharacterized protein</fullName>
    </submittedName>
</protein>
<gene>
    <name evidence="2" type="ORF">J8C06_11595</name>
</gene>
<reference evidence="2 3" key="1">
    <citation type="submission" date="2021-03" db="EMBL/GenBank/DDBJ databases">
        <title>Genomic and phenotypic characterization of Chloracidobacterium isolates provides evidence for multiple species.</title>
        <authorList>
            <person name="Saini M.K."/>
            <person name="Costas A.M.G."/>
            <person name="Tank M."/>
            <person name="Bryant D.A."/>
        </authorList>
    </citation>
    <scope>NUCLEOTIDE SEQUENCE [LARGE SCALE GENOMIC DNA]</scope>
    <source>
        <strain evidence="2 3">BV2-C</strain>
    </source>
</reference>
<dbReference type="RefSeq" id="WP_211430323.1">
    <property type="nucleotide sequence ID" value="NZ_CP072649.1"/>
</dbReference>
<evidence type="ECO:0000313" key="2">
    <source>
        <dbReference type="EMBL" id="QUW04434.1"/>
    </source>
</evidence>
<proteinExistence type="predicted"/>
<dbReference type="EMBL" id="CP072649">
    <property type="protein sequence ID" value="QUW04434.1"/>
    <property type="molecule type" value="Genomic_DNA"/>
</dbReference>
<accession>A0ABX8BBY3</accession>
<name>A0ABX8BBY3_9BACT</name>
<feature type="compositionally biased region" description="Gly residues" evidence="1">
    <location>
        <begin position="1"/>
        <end position="10"/>
    </location>
</feature>
<evidence type="ECO:0000256" key="1">
    <source>
        <dbReference type="SAM" id="MobiDB-lite"/>
    </source>
</evidence>
<feature type="region of interest" description="Disordered" evidence="1">
    <location>
        <begin position="1"/>
        <end position="35"/>
    </location>
</feature>